<dbReference type="Pfam" id="PF22178">
    <property type="entry name" value="Gp5_trimer_C"/>
    <property type="match status" value="1"/>
</dbReference>
<sequence length="373" mass="41134">KNWRPTFIPKPIADGPEVAEVVGPAGEEIFTNKQGQVKVHFHWNLYDEADEKASCWVRVMQGWSGRGYGFYAIPRIGQEVIVSYINGDIDRPIITGCTYNDIMALPVQLPEKKTQTVFRTQTHKGKGHNELRFDDATGNELLHLHAQKDMDIQVRNSKNERIDYDRTTSIGHDDKLVVANNRIITVEQQQDITIKANSLEKVLADKSLIVDGDLMQQVAGNVSMDTKGNLVLESHDKITFKVGNSFIVVHAGGIDINGPKINIGPVVNICDAGSPSSIRAPLNPAILTALAGSGIPFIERCPVDTSAKVSPPLDEYQKVFVLKNEEGELLANVKYKLTLGSGKVIEGITDNEGRTECILSDEAENVKFEYVIS</sequence>
<dbReference type="SUPFAM" id="SSF69349">
    <property type="entry name" value="Phage fibre proteins"/>
    <property type="match status" value="1"/>
</dbReference>
<protein>
    <submittedName>
        <fullName evidence="4">Rhs element Vgr protein</fullName>
    </submittedName>
</protein>
<dbReference type="Proteomes" id="UP000199698">
    <property type="component" value="Unassembled WGS sequence"/>
</dbReference>
<evidence type="ECO:0000313" key="5">
    <source>
        <dbReference type="Proteomes" id="UP000199698"/>
    </source>
</evidence>
<dbReference type="STRING" id="1798183.GA0061080_10221"/>
<dbReference type="InterPro" id="IPR006531">
    <property type="entry name" value="Gp5/Vgr_OB"/>
</dbReference>
<feature type="non-terminal residue" evidence="4">
    <location>
        <position position="1"/>
    </location>
</feature>
<dbReference type="NCBIfam" id="TIGR01646">
    <property type="entry name" value="vgr_GE"/>
    <property type="match status" value="1"/>
</dbReference>
<dbReference type="InterPro" id="IPR017847">
    <property type="entry name" value="T6SS_RhsGE_Vgr_subset"/>
</dbReference>
<dbReference type="SUPFAM" id="SSF69255">
    <property type="entry name" value="gp5 N-terminal domain-like"/>
    <property type="match status" value="1"/>
</dbReference>
<name>A0A1C4BKP2_9GAMM</name>
<accession>A0A1C4BKP2</accession>
<dbReference type="InterPro" id="IPR037026">
    <property type="entry name" value="Vgr_OB-fold_dom_sf"/>
</dbReference>
<gene>
    <name evidence="4" type="ORF">GA0061080_10221</name>
</gene>
<dbReference type="PANTHER" id="PTHR32305:SF11">
    <property type="entry name" value="TYPE VI SECRETION SYSTEM SPIKE PROTEIN VGRG3"/>
    <property type="match status" value="1"/>
</dbReference>
<comment type="similarity">
    <text evidence="1">Belongs to the VgrG protein family.</text>
</comment>
<evidence type="ECO:0000313" key="4">
    <source>
        <dbReference type="EMBL" id="SCC07304.1"/>
    </source>
</evidence>
<dbReference type="RefSeq" id="WP_141683107.1">
    <property type="nucleotide sequence ID" value="NZ_FMBA01000022.1"/>
</dbReference>
<dbReference type="OrthoDB" id="6710627at2"/>
<dbReference type="InterPro" id="IPR050708">
    <property type="entry name" value="T6SS_VgrG/RHS"/>
</dbReference>
<reference evidence="5" key="1">
    <citation type="submission" date="2016-08" db="EMBL/GenBank/DDBJ databases">
        <authorList>
            <person name="Varghese N."/>
            <person name="Submissions Spin"/>
        </authorList>
    </citation>
    <scope>NUCLEOTIDE SEQUENCE [LARGE SCALE GENOMIC DNA]</scope>
    <source>
        <strain evidence="5">R-53144</strain>
    </source>
</reference>
<evidence type="ECO:0000259" key="2">
    <source>
        <dbReference type="Pfam" id="PF04717"/>
    </source>
</evidence>
<dbReference type="InterPro" id="IPR006533">
    <property type="entry name" value="T6SS_Vgr_RhsGE"/>
</dbReference>
<dbReference type="AlphaFoldDB" id="A0A1C4BKP2"/>
<dbReference type="InterPro" id="IPR054030">
    <property type="entry name" value="Gp5_Vgr_C"/>
</dbReference>
<dbReference type="PANTHER" id="PTHR32305">
    <property type="match status" value="1"/>
</dbReference>
<evidence type="ECO:0000259" key="3">
    <source>
        <dbReference type="Pfam" id="PF22178"/>
    </source>
</evidence>
<feature type="domain" description="Gp5/Type VI secretion system Vgr protein OB-fold" evidence="2">
    <location>
        <begin position="32"/>
        <end position="99"/>
    </location>
</feature>
<dbReference type="Pfam" id="PF04717">
    <property type="entry name" value="Phage_base_V"/>
    <property type="match status" value="1"/>
</dbReference>
<keyword evidence="5" id="KW-1185">Reference proteome</keyword>
<proteinExistence type="inferred from homology"/>
<evidence type="ECO:0000256" key="1">
    <source>
        <dbReference type="ARBA" id="ARBA00005558"/>
    </source>
</evidence>
<dbReference type="NCBIfam" id="TIGR03361">
    <property type="entry name" value="VI_Rhs_Vgr"/>
    <property type="match status" value="1"/>
</dbReference>
<dbReference type="EMBL" id="FMBA01000022">
    <property type="protein sequence ID" value="SCC07304.1"/>
    <property type="molecule type" value="Genomic_DNA"/>
</dbReference>
<organism evidence="4 5">
    <name type="scientific">Gilliamella intestini</name>
    <dbReference type="NCBI Taxonomy" id="1798183"/>
    <lineage>
        <taxon>Bacteria</taxon>
        <taxon>Pseudomonadati</taxon>
        <taxon>Pseudomonadota</taxon>
        <taxon>Gammaproteobacteria</taxon>
        <taxon>Orbales</taxon>
        <taxon>Orbaceae</taxon>
        <taxon>Gilliamella</taxon>
    </lineage>
</organism>
<dbReference type="Gene3D" id="2.40.50.230">
    <property type="entry name" value="Gp5 N-terminal domain"/>
    <property type="match status" value="1"/>
</dbReference>
<feature type="domain" description="Gp5/Type VI secretion system Vgr C-terminal trimerisation" evidence="3">
    <location>
        <begin position="117"/>
        <end position="221"/>
    </location>
</feature>